<name>A0A1H2KF05_9BACT</name>
<evidence type="ECO:0000256" key="1">
    <source>
        <dbReference type="SAM" id="MobiDB-lite"/>
    </source>
</evidence>
<dbReference type="AlphaFoldDB" id="A0A1H2KF05"/>
<dbReference type="PANTHER" id="PTHR15032:SF4">
    <property type="entry name" value="N-ACYL-PHOSPHATIDYLETHANOLAMINE-HYDROLYZING PHOSPHOLIPASE D"/>
    <property type="match status" value="1"/>
</dbReference>
<sequence>MKKIKLFHLCIALIWFTLFYATLGCATQKGGVIHLGQEKNSADSKSESKKPGHHTESGFENFPVVQMVDKSGPAFYLRRFWHSIFLHDVPDVHYLSETQAINLRDSISGDNITWIGHTTFLIRISGMTILTDPFFSKYASPFSWGGPKRMLPPGISLDNLPPIDIILVSHNHYDHLDDVTIRKLQDKDKIQVVVPLGLKSFFKERGYTHVSELDWYDEIKINDIKFSSLPAVHHSGRNLSDHNKTLWSSWAISSSNKKLYFSGDSAYSDNIFKKIGEEFGPFDYAFVPIGAYEPRKTMKIHHMNPEEAIITGKDLQAMTLIASHWGTINLSDEPAWEPPKRFHKAGIDNGLMENNLWVMKIGETRPLAE</sequence>
<dbReference type="InterPro" id="IPR001279">
    <property type="entry name" value="Metallo-B-lactamas"/>
</dbReference>
<dbReference type="Pfam" id="PF12706">
    <property type="entry name" value="Lactamase_B_2"/>
    <property type="match status" value="1"/>
</dbReference>
<dbReference type="GO" id="GO:0005737">
    <property type="term" value="C:cytoplasm"/>
    <property type="evidence" value="ECO:0007669"/>
    <property type="project" value="TreeGrafter"/>
</dbReference>
<proteinExistence type="predicted"/>
<dbReference type="Gene3D" id="3.60.15.10">
    <property type="entry name" value="Ribonuclease Z/Hydroxyacylglutathione hydrolase-like"/>
    <property type="match status" value="1"/>
</dbReference>
<dbReference type="EMBL" id="FNLL01000038">
    <property type="protein sequence ID" value="SDU67183.1"/>
    <property type="molecule type" value="Genomic_DNA"/>
</dbReference>
<dbReference type="PANTHER" id="PTHR15032">
    <property type="entry name" value="N-ACYL-PHOSPHATIDYLETHANOLAMINE-HYDROLYZING PHOSPHOLIPASE D"/>
    <property type="match status" value="1"/>
</dbReference>
<feature type="region of interest" description="Disordered" evidence="1">
    <location>
        <begin position="38"/>
        <end position="58"/>
    </location>
</feature>
<reference evidence="4" key="1">
    <citation type="submission" date="2016-10" db="EMBL/GenBank/DDBJ databases">
        <authorList>
            <person name="Varghese N."/>
            <person name="Submissions S."/>
        </authorList>
    </citation>
    <scope>NUCLEOTIDE SEQUENCE [LARGE SCALE GENOMIC DNA]</scope>
    <source>
        <strain evidence="4">DSM 3384</strain>
    </source>
</reference>
<dbReference type="PROSITE" id="PS51257">
    <property type="entry name" value="PROKAR_LIPOPROTEIN"/>
    <property type="match status" value="1"/>
</dbReference>
<gene>
    <name evidence="3" type="ORF">SAMN04487931_1382</name>
</gene>
<organism evidence="3 4">
    <name type="scientific">Desulfobacula phenolica</name>
    <dbReference type="NCBI Taxonomy" id="90732"/>
    <lineage>
        <taxon>Bacteria</taxon>
        <taxon>Pseudomonadati</taxon>
        <taxon>Thermodesulfobacteriota</taxon>
        <taxon>Desulfobacteria</taxon>
        <taxon>Desulfobacterales</taxon>
        <taxon>Desulfobacteraceae</taxon>
        <taxon>Desulfobacula</taxon>
    </lineage>
</organism>
<dbReference type="Proteomes" id="UP000199608">
    <property type="component" value="Unassembled WGS sequence"/>
</dbReference>
<feature type="compositionally biased region" description="Basic and acidic residues" evidence="1">
    <location>
        <begin position="38"/>
        <end position="57"/>
    </location>
</feature>
<evidence type="ECO:0000313" key="3">
    <source>
        <dbReference type="EMBL" id="SDU67183.1"/>
    </source>
</evidence>
<accession>A0A1H2KF05</accession>
<evidence type="ECO:0000313" key="4">
    <source>
        <dbReference type="Proteomes" id="UP000199608"/>
    </source>
</evidence>
<dbReference type="InterPro" id="IPR036866">
    <property type="entry name" value="RibonucZ/Hydroxyglut_hydro"/>
</dbReference>
<evidence type="ECO:0000259" key="2">
    <source>
        <dbReference type="Pfam" id="PF12706"/>
    </source>
</evidence>
<keyword evidence="4" id="KW-1185">Reference proteome</keyword>
<dbReference type="SUPFAM" id="SSF56281">
    <property type="entry name" value="Metallo-hydrolase/oxidoreductase"/>
    <property type="match status" value="1"/>
</dbReference>
<protein>
    <submittedName>
        <fullName evidence="3">L-ascorbate metabolism protein UlaG, beta-lactamase superfamily</fullName>
    </submittedName>
</protein>
<feature type="domain" description="Metallo-beta-lactamase" evidence="2">
    <location>
        <begin position="128"/>
        <end position="325"/>
    </location>
</feature>